<dbReference type="RefSeq" id="XP_037898068.1">
    <property type="nucleotide sequence ID" value="XM_038042140.1"/>
</dbReference>
<evidence type="ECO:0000259" key="12">
    <source>
        <dbReference type="Pfam" id="PF06419"/>
    </source>
</evidence>
<comment type="similarity">
    <text evidence="3 11">Belongs to the COG6 family.</text>
</comment>
<feature type="domain" description="Conserved oligomeric complex COG6 N-terminal" evidence="12">
    <location>
        <begin position="39"/>
        <end position="151"/>
    </location>
</feature>
<dbReference type="InterPro" id="IPR010490">
    <property type="entry name" value="COG6"/>
</dbReference>
<dbReference type="PANTHER" id="PTHR21506">
    <property type="entry name" value="COMPONENT OF OLIGOMERIC GOLGI COMPLEX 6"/>
    <property type="match status" value="1"/>
</dbReference>
<keyword evidence="9 11" id="KW-0472">Membrane</keyword>
<dbReference type="GO" id="GO:0006891">
    <property type="term" value="P:intra-Golgi vesicle-mediated transport"/>
    <property type="evidence" value="ECO:0007669"/>
    <property type="project" value="UniProtKB-UniRule"/>
</dbReference>
<dbReference type="KEGG" id="gfs:119642845"/>
<evidence type="ECO:0000256" key="3">
    <source>
        <dbReference type="ARBA" id="ARBA00011023"/>
    </source>
</evidence>
<keyword evidence="14" id="KW-1185">Reference proteome</keyword>
<dbReference type="GO" id="GO:0017119">
    <property type="term" value="C:Golgi transport complex"/>
    <property type="evidence" value="ECO:0007669"/>
    <property type="project" value="UniProtKB-UniRule"/>
</dbReference>
<dbReference type="GeneID" id="119642845"/>
<comment type="subunit">
    <text evidence="4">Component of the conserved oligomeric Golgi complex which is composed of eight different subunits and is required for normal Golgi morphology and localization.</text>
</comment>
<dbReference type="GO" id="GO:0015031">
    <property type="term" value="P:protein transport"/>
    <property type="evidence" value="ECO:0007669"/>
    <property type="project" value="UniProtKB-KW"/>
</dbReference>
<comment type="function">
    <text evidence="1 11">Required for normal Golgi function.</text>
</comment>
<dbReference type="Pfam" id="PF20653">
    <property type="entry name" value="COG6_C"/>
    <property type="match status" value="1"/>
</dbReference>
<evidence type="ECO:0000256" key="4">
    <source>
        <dbReference type="ARBA" id="ARBA00011166"/>
    </source>
</evidence>
<evidence type="ECO:0000256" key="8">
    <source>
        <dbReference type="ARBA" id="ARBA00023034"/>
    </source>
</evidence>
<accession>A0A9C6E007</accession>
<keyword evidence="8 11" id="KW-0333">Golgi apparatus</keyword>
<dbReference type="PANTHER" id="PTHR21506:SF0">
    <property type="entry name" value="CONSERVED OLIGOMERIC GOLGI COMPLEX SUBUNIT 6"/>
    <property type="match status" value="1"/>
</dbReference>
<feature type="domain" description="Conserved Oligomeric Golgi complex subunit 6 C-terminal" evidence="13">
    <location>
        <begin position="185"/>
        <end position="628"/>
    </location>
</feature>
<reference evidence="15 16" key="1">
    <citation type="submission" date="2025-04" db="UniProtKB">
        <authorList>
            <consortium name="RefSeq"/>
        </authorList>
    </citation>
    <scope>IDENTIFICATION</scope>
    <source>
        <tissue evidence="15 16">Whole body pupa</tissue>
    </source>
</reference>
<comment type="subcellular location">
    <subcellularLocation>
        <location evidence="2 11">Golgi apparatus membrane</location>
        <topology evidence="2 11">Peripheral membrane protein</topology>
    </subcellularLocation>
</comment>
<dbReference type="Pfam" id="PF06419">
    <property type="entry name" value="COG6_N"/>
    <property type="match status" value="1"/>
</dbReference>
<protein>
    <recommendedName>
        <fullName evidence="5 11">Conserved oligomeric Golgi complex subunit 6</fullName>
        <shortName evidence="11">COG complex subunit 6</shortName>
    </recommendedName>
    <alternativeName>
        <fullName evidence="10 11">Component of oligomeric Golgi complex 6</fullName>
    </alternativeName>
</protein>
<evidence type="ECO:0000313" key="16">
    <source>
        <dbReference type="RefSeq" id="XP_037898068.1"/>
    </source>
</evidence>
<organism evidence="14 16">
    <name type="scientific">Glossina fuscipes</name>
    <dbReference type="NCBI Taxonomy" id="7396"/>
    <lineage>
        <taxon>Eukaryota</taxon>
        <taxon>Metazoa</taxon>
        <taxon>Ecdysozoa</taxon>
        <taxon>Arthropoda</taxon>
        <taxon>Hexapoda</taxon>
        <taxon>Insecta</taxon>
        <taxon>Pterygota</taxon>
        <taxon>Neoptera</taxon>
        <taxon>Endopterygota</taxon>
        <taxon>Diptera</taxon>
        <taxon>Brachycera</taxon>
        <taxon>Muscomorpha</taxon>
        <taxon>Hippoboscoidea</taxon>
        <taxon>Glossinidae</taxon>
        <taxon>Glossina</taxon>
    </lineage>
</organism>
<sequence>MEIYVSPTAESNPLQKRVNKILETRLDIEKNTLEALTDLSSFFSHNTLQNRRNLRNQIEKRSVVINDNFLKCFREVKISLDTICRDLDALSDSVQIMKNDLEFSKALTHNLIKRTNALQQEKECLQARKQIAEAFLRRFQISLHEHQLLYGNTKDAPIDAEFFDVLDRVRNIHSDCRILMQSGYQTAASDIMEEMNLHQEGALERLYRWTQNHCRSVENEIGPLISKAMGHLQDRPILFKYVIDEYAIARKAALVRLFIEALTEGGSSGNPKPIEMHAHDPKRYIGDMFAWLHQAIHSEKETLLLLLKECDKNDYADLSEYVQNALAYITDGVCHPLKVRVETILHTEKDVISLFALSNLIRFYQKTMKQVVQGRTFEHCLVELQVSIEEVYLRSLTNQVRQILRRPAPASGVLELPQRDLSPPASVGRLLNLLKDILSVATMVDGHQSDIIKIVACVIDPLLLSVQESASHLPTVDMAVYLLNCLYHMQSTLAVYEYMDERVERLQAQSEAQIDTLTSEQSSSLVSNLQLGPIYTILQTNQTQIETNLLKIFMSKMNDFLEMPDILLLSQIQLIMSSAHRSNVRKRSFNVIVAIYKQIYERVHDPTNGFENPQAIFSKTPEQIAKILNV</sequence>
<gene>
    <name evidence="15 16" type="primary">LOC119642845</name>
</gene>
<keyword evidence="6 11" id="KW-0813">Transport</keyword>
<evidence type="ECO:0000313" key="15">
    <source>
        <dbReference type="RefSeq" id="XP_037898067.1"/>
    </source>
</evidence>
<dbReference type="SMART" id="SM01087">
    <property type="entry name" value="COG6"/>
    <property type="match status" value="1"/>
</dbReference>
<dbReference type="InterPro" id="IPR048369">
    <property type="entry name" value="COG6_C"/>
</dbReference>
<evidence type="ECO:0000256" key="10">
    <source>
        <dbReference type="ARBA" id="ARBA00031348"/>
    </source>
</evidence>
<evidence type="ECO:0000256" key="9">
    <source>
        <dbReference type="ARBA" id="ARBA00023136"/>
    </source>
</evidence>
<dbReference type="GO" id="GO:0000139">
    <property type="term" value="C:Golgi membrane"/>
    <property type="evidence" value="ECO:0007669"/>
    <property type="project" value="UniProtKB-SubCell"/>
</dbReference>
<dbReference type="InterPro" id="IPR048368">
    <property type="entry name" value="COG6_N"/>
</dbReference>
<proteinExistence type="inferred from homology"/>
<dbReference type="RefSeq" id="XP_037898067.1">
    <property type="nucleotide sequence ID" value="XM_038042139.1"/>
</dbReference>
<name>A0A9C6E007_9MUSC</name>
<evidence type="ECO:0000313" key="14">
    <source>
        <dbReference type="Proteomes" id="UP000092443"/>
    </source>
</evidence>
<dbReference type="AlphaFoldDB" id="A0A9C6E007"/>
<evidence type="ECO:0000256" key="2">
    <source>
        <dbReference type="ARBA" id="ARBA00004395"/>
    </source>
</evidence>
<evidence type="ECO:0000256" key="1">
    <source>
        <dbReference type="ARBA" id="ARBA00003627"/>
    </source>
</evidence>
<evidence type="ECO:0000256" key="6">
    <source>
        <dbReference type="ARBA" id="ARBA00022448"/>
    </source>
</evidence>
<evidence type="ECO:0000256" key="11">
    <source>
        <dbReference type="RuleBase" id="RU365075"/>
    </source>
</evidence>
<dbReference type="Proteomes" id="UP000092443">
    <property type="component" value="Unplaced"/>
</dbReference>
<keyword evidence="7 11" id="KW-0653">Protein transport</keyword>
<evidence type="ECO:0000256" key="7">
    <source>
        <dbReference type="ARBA" id="ARBA00022927"/>
    </source>
</evidence>
<evidence type="ECO:0000256" key="5">
    <source>
        <dbReference type="ARBA" id="ARBA00020973"/>
    </source>
</evidence>
<evidence type="ECO:0000259" key="13">
    <source>
        <dbReference type="Pfam" id="PF20653"/>
    </source>
</evidence>